<sequence>MLILTTDRLQVWRFEPSDVDNLTTLYADPAVMLYEAAGAALRSAFDDHGAACVVATTMAVNRRSRGILETLGFRHTRTVHLDWESPLPGAESGEVIYERERDVNSTSTAHRQDHPAIRPAEQDHEHR</sequence>
<dbReference type="SUPFAM" id="SSF55729">
    <property type="entry name" value="Acyl-CoA N-acyltransferases (Nat)"/>
    <property type="match status" value="1"/>
</dbReference>
<evidence type="ECO:0000256" key="1">
    <source>
        <dbReference type="SAM" id="MobiDB-lite"/>
    </source>
</evidence>
<dbReference type="EMBL" id="LT629772">
    <property type="protein sequence ID" value="SDS47237.1"/>
    <property type="molecule type" value="Genomic_DNA"/>
</dbReference>
<evidence type="ECO:0000313" key="3">
    <source>
        <dbReference type="Proteomes" id="UP000199103"/>
    </source>
</evidence>
<organism evidence="2 3">
    <name type="scientific">Microlunatus soli</name>
    <dbReference type="NCBI Taxonomy" id="630515"/>
    <lineage>
        <taxon>Bacteria</taxon>
        <taxon>Bacillati</taxon>
        <taxon>Actinomycetota</taxon>
        <taxon>Actinomycetes</taxon>
        <taxon>Propionibacteriales</taxon>
        <taxon>Propionibacteriaceae</taxon>
        <taxon>Microlunatus</taxon>
    </lineage>
</organism>
<dbReference type="AlphaFoldDB" id="A0A1H1SGY4"/>
<keyword evidence="3" id="KW-1185">Reference proteome</keyword>
<dbReference type="InterPro" id="IPR016181">
    <property type="entry name" value="Acyl_CoA_acyltransferase"/>
</dbReference>
<protein>
    <recommendedName>
        <fullName evidence="4">Acetyltransferase (GNAT) domain-containing protein</fullName>
    </recommendedName>
</protein>
<proteinExistence type="predicted"/>
<feature type="region of interest" description="Disordered" evidence="1">
    <location>
        <begin position="84"/>
        <end position="127"/>
    </location>
</feature>
<dbReference type="STRING" id="630515.SAMN04489812_2011"/>
<dbReference type="Proteomes" id="UP000199103">
    <property type="component" value="Chromosome I"/>
</dbReference>
<accession>A0A1H1SGY4</accession>
<evidence type="ECO:0000313" key="2">
    <source>
        <dbReference type="EMBL" id="SDS47237.1"/>
    </source>
</evidence>
<evidence type="ECO:0008006" key="4">
    <source>
        <dbReference type="Google" id="ProtNLM"/>
    </source>
</evidence>
<reference evidence="2 3" key="1">
    <citation type="submission" date="2016-10" db="EMBL/GenBank/DDBJ databases">
        <authorList>
            <person name="de Groot N.N."/>
        </authorList>
    </citation>
    <scope>NUCLEOTIDE SEQUENCE [LARGE SCALE GENOMIC DNA]</scope>
    <source>
        <strain evidence="2 3">DSM 21800</strain>
    </source>
</reference>
<name>A0A1H1SGY4_9ACTN</name>
<dbReference type="Gene3D" id="3.40.630.30">
    <property type="match status" value="1"/>
</dbReference>
<gene>
    <name evidence="2" type="ORF">SAMN04489812_2011</name>
</gene>
<feature type="compositionally biased region" description="Basic and acidic residues" evidence="1">
    <location>
        <begin position="110"/>
        <end position="127"/>
    </location>
</feature>